<feature type="compositionally biased region" description="Polar residues" evidence="1">
    <location>
        <begin position="53"/>
        <end position="62"/>
    </location>
</feature>
<sequence length="338" mass="37544">MPRGKKSKHRARDKRQQARNEARRVRSAQASTEEGGDSNSSCSGVSGVSTLSTPESVLSQEPQGAAAATGSIKPKIAWPSFDTSAESRSEESAGASQAESVSEGPRRSPLDQKAMLLAQFMLRKYNMKKPIIKEDMMKHVIKKHKPYFQEILKRASELMVLAFGIDVKEADPGGHSYVLVSKLHHAGDSRLSGEIMPKKGLLMTILCVIFMKGNCATEEEIWDVLNAMGIHAGKQHNLHGEPMKLITEDLVKEGYLVYRQVPHSDPPSHEFLWGPQACAETSKMEVLQFLAKLHGTQPSAFPLWYEEALQDELERTRHRFAAVVRTSTLATFCSPDKY</sequence>
<dbReference type="Pfam" id="PF12440">
    <property type="entry name" value="MAGE_N"/>
    <property type="match status" value="1"/>
</dbReference>
<proteinExistence type="predicted"/>
<dbReference type="PANTHER" id="PTHR11736">
    <property type="entry name" value="MELANOMA-ASSOCIATED ANTIGEN MAGE ANTIGEN"/>
    <property type="match status" value="1"/>
</dbReference>
<feature type="domain" description="MAGE" evidence="2">
    <location>
        <begin position="110"/>
        <end position="308"/>
    </location>
</feature>
<dbReference type="SMART" id="SM01392">
    <property type="entry name" value="MAGE_N"/>
    <property type="match status" value="1"/>
</dbReference>
<protein>
    <recommendedName>
        <fullName evidence="2">MAGE domain-containing protein</fullName>
    </recommendedName>
</protein>
<dbReference type="Pfam" id="PF01454">
    <property type="entry name" value="MAGE"/>
    <property type="match status" value="1"/>
</dbReference>
<feature type="compositionally biased region" description="Basic and acidic residues" evidence="1">
    <location>
        <begin position="14"/>
        <end position="24"/>
    </location>
</feature>
<dbReference type="Gene3D" id="1.10.10.1200">
    <property type="entry name" value="MAGE homology domain, winged helix WH1 motif"/>
    <property type="match status" value="1"/>
</dbReference>
<evidence type="ECO:0000256" key="1">
    <source>
        <dbReference type="SAM" id="MobiDB-lite"/>
    </source>
</evidence>
<dbReference type="Proteomes" id="UP001314169">
    <property type="component" value="Chromosome X"/>
</dbReference>
<accession>A0ABP0AKU2</accession>
<evidence type="ECO:0000313" key="3">
    <source>
        <dbReference type="EMBL" id="CAK6450568.1"/>
    </source>
</evidence>
<dbReference type="PROSITE" id="PS50838">
    <property type="entry name" value="MAGE"/>
    <property type="match status" value="1"/>
</dbReference>
<evidence type="ECO:0000259" key="2">
    <source>
        <dbReference type="PROSITE" id="PS50838"/>
    </source>
</evidence>
<dbReference type="InterPro" id="IPR002190">
    <property type="entry name" value="MHD_dom"/>
</dbReference>
<dbReference type="Gene3D" id="1.10.10.1210">
    <property type="entry name" value="MAGE homology domain, winged helix WH2 motif"/>
    <property type="match status" value="1"/>
</dbReference>
<dbReference type="InterPro" id="IPR041898">
    <property type="entry name" value="MAGE_WH1"/>
</dbReference>
<dbReference type="SMART" id="SM01373">
    <property type="entry name" value="MAGE"/>
    <property type="match status" value="1"/>
</dbReference>
<dbReference type="InterPro" id="IPR041899">
    <property type="entry name" value="MAGE_WH2"/>
</dbReference>
<feature type="compositionally biased region" description="Low complexity" evidence="1">
    <location>
        <begin position="37"/>
        <end position="52"/>
    </location>
</feature>
<gene>
    <name evidence="3" type="ORF">MPIPNATIZW_LOCUS18874</name>
</gene>
<evidence type="ECO:0000313" key="4">
    <source>
        <dbReference type="Proteomes" id="UP001314169"/>
    </source>
</evidence>
<feature type="compositionally biased region" description="Low complexity" evidence="1">
    <location>
        <begin position="92"/>
        <end position="103"/>
    </location>
</feature>
<reference evidence="3" key="1">
    <citation type="submission" date="2023-12" db="EMBL/GenBank/DDBJ databases">
        <authorList>
            <person name="Brown T."/>
        </authorList>
    </citation>
    <scope>NUCLEOTIDE SEQUENCE</scope>
</reference>
<feature type="region of interest" description="Disordered" evidence="1">
    <location>
        <begin position="1"/>
        <end position="109"/>
    </location>
</feature>
<keyword evidence="4" id="KW-1185">Reference proteome</keyword>
<organism evidence="3 4">
    <name type="scientific">Pipistrellus nathusii</name>
    <name type="common">Nathusius' pipistrelle</name>
    <dbReference type="NCBI Taxonomy" id="59473"/>
    <lineage>
        <taxon>Eukaryota</taxon>
        <taxon>Metazoa</taxon>
        <taxon>Chordata</taxon>
        <taxon>Craniata</taxon>
        <taxon>Vertebrata</taxon>
        <taxon>Euteleostomi</taxon>
        <taxon>Mammalia</taxon>
        <taxon>Eutheria</taxon>
        <taxon>Laurasiatheria</taxon>
        <taxon>Chiroptera</taxon>
        <taxon>Yangochiroptera</taxon>
        <taxon>Vespertilionidae</taxon>
        <taxon>Pipistrellus</taxon>
    </lineage>
</organism>
<dbReference type="InterPro" id="IPR021072">
    <property type="entry name" value="MAGE_N"/>
</dbReference>
<feature type="compositionally biased region" description="Basic residues" evidence="1">
    <location>
        <begin position="1"/>
        <end position="13"/>
    </location>
</feature>
<dbReference type="EMBL" id="OY882879">
    <property type="protein sequence ID" value="CAK6450568.1"/>
    <property type="molecule type" value="Genomic_DNA"/>
</dbReference>
<dbReference type="PANTHER" id="PTHR11736:SF69">
    <property type="entry name" value="MAGE DOMAIN-CONTAINING PROTEIN"/>
    <property type="match status" value="1"/>
</dbReference>
<dbReference type="InterPro" id="IPR037445">
    <property type="entry name" value="MAGE"/>
</dbReference>
<name>A0ABP0AKU2_PIPNA</name>